<dbReference type="Gene3D" id="1.10.10.10">
    <property type="entry name" value="Winged helix-like DNA-binding domain superfamily/Winged helix DNA-binding domain"/>
    <property type="match status" value="1"/>
</dbReference>
<evidence type="ECO:0000313" key="2">
    <source>
        <dbReference type="Proteomes" id="UP000176786"/>
    </source>
</evidence>
<accession>A0A1F5P488</accession>
<dbReference type="AlphaFoldDB" id="A0A1F5P488"/>
<sequence>MVLILVFIIVILLMAVAGLAVYARQEAGKHGTGAGQEFAGICKTALQTASQKEARKQKIVAMFEGPEADKKLSNAEVRKALGVSSRTAVRYLEDLEIAGKVEQVGKVGHTVTYRLK</sequence>
<evidence type="ECO:0008006" key="3">
    <source>
        <dbReference type="Google" id="ProtNLM"/>
    </source>
</evidence>
<comment type="caution">
    <text evidence="1">The sequence shown here is derived from an EMBL/GenBank/DDBJ whole genome shotgun (WGS) entry which is preliminary data.</text>
</comment>
<organism evidence="1 2">
    <name type="scientific">Candidatus Doudnabacteria bacterium RIFCSPHIGHO2_02_FULL_46_11</name>
    <dbReference type="NCBI Taxonomy" id="1817832"/>
    <lineage>
        <taxon>Bacteria</taxon>
        <taxon>Candidatus Doudnaibacteriota</taxon>
    </lineage>
</organism>
<gene>
    <name evidence="1" type="ORF">A3J48_03570</name>
</gene>
<dbReference type="InterPro" id="IPR036388">
    <property type="entry name" value="WH-like_DNA-bd_sf"/>
</dbReference>
<proteinExistence type="predicted"/>
<dbReference type="EMBL" id="MFES01000038">
    <property type="protein sequence ID" value="OGE84635.1"/>
    <property type="molecule type" value="Genomic_DNA"/>
</dbReference>
<evidence type="ECO:0000313" key="1">
    <source>
        <dbReference type="EMBL" id="OGE84635.1"/>
    </source>
</evidence>
<protein>
    <recommendedName>
        <fullName evidence="3">Helix-turn-helix type 11 domain-containing protein</fullName>
    </recommendedName>
</protein>
<reference evidence="1 2" key="1">
    <citation type="journal article" date="2016" name="Nat. Commun.">
        <title>Thousands of microbial genomes shed light on interconnected biogeochemical processes in an aquifer system.</title>
        <authorList>
            <person name="Anantharaman K."/>
            <person name="Brown C.T."/>
            <person name="Hug L.A."/>
            <person name="Sharon I."/>
            <person name="Castelle C.J."/>
            <person name="Probst A.J."/>
            <person name="Thomas B.C."/>
            <person name="Singh A."/>
            <person name="Wilkins M.J."/>
            <person name="Karaoz U."/>
            <person name="Brodie E.L."/>
            <person name="Williams K.H."/>
            <person name="Hubbard S.S."/>
            <person name="Banfield J.F."/>
        </authorList>
    </citation>
    <scope>NUCLEOTIDE SEQUENCE [LARGE SCALE GENOMIC DNA]</scope>
</reference>
<name>A0A1F5P488_9BACT</name>
<dbReference type="Proteomes" id="UP000176786">
    <property type="component" value="Unassembled WGS sequence"/>
</dbReference>